<reference evidence="5" key="1">
    <citation type="submission" date="2021-06" db="EMBL/GenBank/DDBJ databases">
        <title>Halomicroarcula sp. F24A a new haloarchaeum isolated from saline soil.</title>
        <authorList>
            <person name="Duran-Viseras A."/>
            <person name="Sanchez-Porro C."/>
            <person name="Ventosa A."/>
        </authorList>
    </citation>
    <scope>NUCLEOTIDE SEQUENCE</scope>
    <source>
        <strain evidence="5">F24A</strain>
    </source>
</reference>
<dbReference type="PANTHER" id="PTHR10357">
    <property type="entry name" value="ALPHA-AMYLASE FAMILY MEMBER"/>
    <property type="match status" value="1"/>
</dbReference>
<dbReference type="FunFam" id="3.20.20.80:FF:000064">
    <property type="entry name" value="Oligo-1,6-glucosidase"/>
    <property type="match status" value="2"/>
</dbReference>
<dbReference type="Gene3D" id="3.90.400.10">
    <property type="entry name" value="Oligo-1,6-glucosidase, Domain 2"/>
    <property type="match status" value="1"/>
</dbReference>
<accession>A0A8J8C7B9</accession>
<dbReference type="InterPro" id="IPR045857">
    <property type="entry name" value="O16G_dom_2"/>
</dbReference>
<dbReference type="FunFam" id="3.90.400.10:FF:000002">
    <property type="entry name" value="Sucrose isomerase"/>
    <property type="match status" value="1"/>
</dbReference>
<keyword evidence="2" id="KW-0378">Hydrolase</keyword>
<comment type="similarity">
    <text evidence="1">Belongs to the glycosyl hydrolase 13 family.</text>
</comment>
<organism evidence="5 6">
    <name type="scientific">Haloarcula salinisoli</name>
    <dbReference type="NCBI Taxonomy" id="2487746"/>
    <lineage>
        <taxon>Archaea</taxon>
        <taxon>Methanobacteriati</taxon>
        <taxon>Methanobacteriota</taxon>
        <taxon>Stenosarchaea group</taxon>
        <taxon>Halobacteria</taxon>
        <taxon>Halobacteriales</taxon>
        <taxon>Haloarculaceae</taxon>
        <taxon>Haloarcula</taxon>
    </lineage>
</organism>
<dbReference type="SUPFAM" id="SSF51011">
    <property type="entry name" value="Glycosyl hydrolase domain"/>
    <property type="match status" value="1"/>
</dbReference>
<evidence type="ECO:0000313" key="6">
    <source>
        <dbReference type="Proteomes" id="UP000783863"/>
    </source>
</evidence>
<keyword evidence="6" id="KW-1185">Reference proteome</keyword>
<dbReference type="InterPro" id="IPR017853">
    <property type="entry name" value="GH"/>
</dbReference>
<dbReference type="RefSeq" id="WP_220587335.1">
    <property type="nucleotide sequence ID" value="NZ_RKLQ01000001.1"/>
</dbReference>
<keyword evidence="3" id="KW-0326">Glycosidase</keyword>
<dbReference type="SMART" id="SM00642">
    <property type="entry name" value="Aamy"/>
    <property type="match status" value="1"/>
</dbReference>
<feature type="domain" description="Glycosyl hydrolase family 13 catalytic" evidence="4">
    <location>
        <begin position="27"/>
        <end position="430"/>
    </location>
</feature>
<dbReference type="Pfam" id="PF00128">
    <property type="entry name" value="Alpha-amylase"/>
    <property type="match status" value="1"/>
</dbReference>
<dbReference type="AlphaFoldDB" id="A0A8J8C7B9"/>
<dbReference type="GO" id="GO:0004556">
    <property type="term" value="F:alpha-amylase activity"/>
    <property type="evidence" value="ECO:0007669"/>
    <property type="project" value="TreeGrafter"/>
</dbReference>
<sequence>MTDTPQQTSHPVPPDERTWWKESVVYQIYPRSFADSDGDGIGDIPGIIERLDHVADLGVDVIWLNPVYESPQRDNGYDISDYRSIHHEYGTMADWEELLAQVHERDMRLVMDLVVNHTSVDHEWFQRSRRGDPEYEDYYIWREAEGEGPPNNWESFFGGSAWSYDEVREAYYLHLYDESQPDLNWRNPAVRQDIFDTMAWWLEKDIDGFRMDVINLLSKAPGLPDGDPDSEWVGAEHFVDGPRILDYLAAMDEQVLSNYDILTVGEMPRLTVETAREYAGEDGPLDMAFHFQHTKLDYDGDERWSVGDWDLPELKEITRRWHDGLADDGWNALYWENHDQPRVVSRYGDPEEYHRESATLLGTYILTRSGTPYVYQGQELGMTNAQWEDRESLADVDARRTARELLDSEQHDSFEDIADIVGYRSRDNARTPMQWDDSEHAGFTEGDPWLQVNSNYEQINVAAAREGDSVREYYRSLIDLRTEYDAFVYGTYSDLHPDHERLAAYTQTLEHPDGRVSERMLSVLNFSDTTASVDLSTTVENADLLLSNYDRDTIGPTSDHEPYEARIYRLE</sequence>
<dbReference type="Proteomes" id="UP000783863">
    <property type="component" value="Unassembled WGS sequence"/>
</dbReference>
<protein>
    <submittedName>
        <fullName evidence="5">Alpha-glucosidase</fullName>
    </submittedName>
</protein>
<dbReference type="CDD" id="cd11333">
    <property type="entry name" value="AmyAc_SI_OligoGlu_DGase"/>
    <property type="match status" value="1"/>
</dbReference>
<dbReference type="Gene3D" id="3.20.20.80">
    <property type="entry name" value="Glycosidases"/>
    <property type="match status" value="1"/>
</dbReference>
<evidence type="ECO:0000313" key="5">
    <source>
        <dbReference type="EMBL" id="MBX0303117.1"/>
    </source>
</evidence>
<dbReference type="InterPro" id="IPR006047">
    <property type="entry name" value="GH13_cat_dom"/>
</dbReference>
<dbReference type="PANTHER" id="PTHR10357:SF184">
    <property type="entry name" value="OLIGO-1,6-GLUCOSIDASE 1"/>
    <property type="match status" value="1"/>
</dbReference>
<proteinExistence type="inferred from homology"/>
<name>A0A8J8C7B9_9EURY</name>
<dbReference type="GO" id="GO:0009313">
    <property type="term" value="P:oligosaccharide catabolic process"/>
    <property type="evidence" value="ECO:0007669"/>
    <property type="project" value="TreeGrafter"/>
</dbReference>
<dbReference type="SUPFAM" id="SSF51445">
    <property type="entry name" value="(Trans)glycosidases"/>
    <property type="match status" value="1"/>
</dbReference>
<evidence type="ECO:0000256" key="1">
    <source>
        <dbReference type="ARBA" id="ARBA00008061"/>
    </source>
</evidence>
<evidence type="ECO:0000256" key="2">
    <source>
        <dbReference type="ARBA" id="ARBA00022801"/>
    </source>
</evidence>
<dbReference type="InterPro" id="IPR013780">
    <property type="entry name" value="Glyco_hydro_b"/>
</dbReference>
<evidence type="ECO:0000259" key="4">
    <source>
        <dbReference type="SMART" id="SM00642"/>
    </source>
</evidence>
<gene>
    <name evidence="5" type="ORF">EGD98_05445</name>
</gene>
<evidence type="ECO:0000256" key="3">
    <source>
        <dbReference type="ARBA" id="ARBA00023295"/>
    </source>
</evidence>
<dbReference type="Gene3D" id="2.60.40.1180">
    <property type="entry name" value="Golgi alpha-mannosidase II"/>
    <property type="match status" value="1"/>
</dbReference>
<dbReference type="NCBIfam" id="NF008183">
    <property type="entry name" value="PRK10933.1"/>
    <property type="match status" value="1"/>
</dbReference>
<comment type="caution">
    <text evidence="5">The sequence shown here is derived from an EMBL/GenBank/DDBJ whole genome shotgun (WGS) entry which is preliminary data.</text>
</comment>
<dbReference type="EMBL" id="RKLQ01000001">
    <property type="protein sequence ID" value="MBX0303117.1"/>
    <property type="molecule type" value="Genomic_DNA"/>
</dbReference>